<evidence type="ECO:0000313" key="2">
    <source>
        <dbReference type="EMBL" id="BAD61242.1"/>
    </source>
</evidence>
<dbReference type="Proteomes" id="UP000817658">
    <property type="component" value="Chromosome 1"/>
</dbReference>
<gene>
    <name evidence="2" type="primary">P0410E01.53</name>
</gene>
<evidence type="ECO:0000256" key="1">
    <source>
        <dbReference type="SAM" id="MobiDB-lite"/>
    </source>
</evidence>
<dbReference type="EMBL" id="AP002866">
    <property type="protein sequence ID" value="BAD61242.1"/>
    <property type="molecule type" value="Genomic_DNA"/>
</dbReference>
<name>Q5ZDW9_ORYSJ</name>
<protein>
    <submittedName>
        <fullName evidence="2">Uncharacterized protein</fullName>
    </submittedName>
</protein>
<sequence length="94" mass="10281">MPRSLVYNFSCTIKICILPVFDKNVLTLWWSSGTGGPAAKLSRADQDDGARVRQVDNGAAPARRRFQIRSWGGAGSFSPPPFLIHTDGNHVHTS</sequence>
<organism evidence="2">
    <name type="scientific">Oryza sativa subsp. japonica</name>
    <name type="common">Rice</name>
    <dbReference type="NCBI Taxonomy" id="39947"/>
    <lineage>
        <taxon>Eukaryota</taxon>
        <taxon>Viridiplantae</taxon>
        <taxon>Streptophyta</taxon>
        <taxon>Embryophyta</taxon>
        <taxon>Tracheophyta</taxon>
        <taxon>Spermatophyta</taxon>
        <taxon>Magnoliopsida</taxon>
        <taxon>Liliopsida</taxon>
        <taxon>Poales</taxon>
        <taxon>Poaceae</taxon>
        <taxon>BOP clade</taxon>
        <taxon>Oryzoideae</taxon>
        <taxon>Oryzeae</taxon>
        <taxon>Oryzinae</taxon>
        <taxon>Oryza</taxon>
        <taxon>Oryza sativa</taxon>
    </lineage>
</organism>
<feature type="region of interest" description="Disordered" evidence="1">
    <location>
        <begin position="71"/>
        <end position="94"/>
    </location>
</feature>
<dbReference type="AlphaFoldDB" id="Q5ZDW9"/>
<reference evidence="2" key="1">
    <citation type="journal article" date="2002" name="Nature">
        <title>The genome sequence and structure of rice chromosome 1.</title>
        <authorList>
            <person name="Sasaki T."/>
            <person name="Matsumoto T."/>
            <person name="Yamamoto K."/>
            <person name="Sakata K."/>
            <person name="Baba T."/>
            <person name="Katayose Y."/>
            <person name="Wu J."/>
            <person name="Niimura Y."/>
            <person name="Cheng Z."/>
            <person name="Nagamura Y."/>
            <person name="Antonio B.A."/>
            <person name="Kanamori H."/>
            <person name="Hosokawa S."/>
            <person name="Masukawa M."/>
            <person name="Arikawa K."/>
            <person name="Chiden Y."/>
            <person name="Hayashi M."/>
            <person name="Okamoto M."/>
            <person name="Ando T."/>
            <person name="Aoki H."/>
            <person name="Arita K."/>
            <person name="Hamada M."/>
            <person name="Harada C."/>
            <person name="Hijishita S."/>
            <person name="Honda M."/>
            <person name="Ichikawa Y."/>
            <person name="Idonuma A."/>
            <person name="Iijima M."/>
            <person name="Ikeda M."/>
            <person name="Ikeno M."/>
            <person name="Itoh S."/>
            <person name="Itoh T."/>
            <person name="Itoh Y."/>
            <person name="Itoh Y."/>
            <person name="Iwabuchi A."/>
            <person name="Kamiya K."/>
            <person name="Karasawa W."/>
            <person name="Katagiri S."/>
            <person name="Kikuta A."/>
            <person name="Kobayashi N."/>
            <person name="Kono I."/>
            <person name="Machita K."/>
            <person name="Maehara T."/>
            <person name="Mizuno H."/>
            <person name="Mizubayashi T."/>
            <person name="Mukai Y."/>
            <person name="Nagasaki H."/>
            <person name="Nakashima M."/>
            <person name="Nakama Y."/>
            <person name="Nakamichi Y."/>
            <person name="Nakamura M."/>
            <person name="Namiki N."/>
            <person name="Negishi M."/>
            <person name="Ohta I."/>
            <person name="Ono N."/>
            <person name="Saji S."/>
            <person name="Sakai K."/>
            <person name="Shibata M."/>
            <person name="Shimokawa T."/>
            <person name="Shomura A."/>
            <person name="Song J."/>
            <person name="Takazaki Y."/>
            <person name="Terasawa K."/>
            <person name="Tsuji K."/>
            <person name="Waki K."/>
            <person name="Yamagata H."/>
            <person name="Yamane H."/>
            <person name="Yoshiki S."/>
            <person name="Yoshihara R."/>
            <person name="Yukawa K."/>
            <person name="Zhong H."/>
            <person name="Iwama H."/>
            <person name="Endo T."/>
            <person name="Ito H."/>
            <person name="Hahn J.H."/>
            <person name="Kim H.I."/>
            <person name="Eun M.Y."/>
            <person name="Yano M."/>
            <person name="Jiang J."/>
            <person name="Gojobori T."/>
        </authorList>
    </citation>
    <scope>NUCLEOTIDE SEQUENCE [LARGE SCALE GENOMIC DNA]</scope>
</reference>
<proteinExistence type="predicted"/>
<accession>Q5ZDW9</accession>